<evidence type="ECO:0000313" key="3">
    <source>
        <dbReference type="RefSeq" id="XP_016700080.1"/>
    </source>
</evidence>
<dbReference type="Proteomes" id="UP000818029">
    <property type="component" value="Chromosome D10"/>
</dbReference>
<evidence type="ECO:0000259" key="1">
    <source>
        <dbReference type="Pfam" id="PF07727"/>
    </source>
</evidence>
<gene>
    <name evidence="3" type="primary">LOC107915431</name>
</gene>
<feature type="domain" description="Reverse transcriptase Ty1/copia-type" evidence="1">
    <location>
        <begin position="7"/>
        <end position="90"/>
    </location>
</feature>
<keyword evidence="2" id="KW-1185">Reference proteome</keyword>
<name>A0A1U8KC58_GOSHI</name>
<protein>
    <submittedName>
        <fullName evidence="3">Uncharacterized mitochondrial protein AtMg00810-like</fullName>
    </submittedName>
</protein>
<reference evidence="3" key="2">
    <citation type="submission" date="2025-08" db="UniProtKB">
        <authorList>
            <consortium name="RefSeq"/>
        </authorList>
    </citation>
    <scope>IDENTIFICATION</scope>
</reference>
<dbReference type="Pfam" id="PF07727">
    <property type="entry name" value="RVT_2"/>
    <property type="match status" value="1"/>
</dbReference>
<organism evidence="2 3">
    <name type="scientific">Gossypium hirsutum</name>
    <name type="common">Upland cotton</name>
    <name type="synonym">Gossypium mexicanum</name>
    <dbReference type="NCBI Taxonomy" id="3635"/>
    <lineage>
        <taxon>Eukaryota</taxon>
        <taxon>Viridiplantae</taxon>
        <taxon>Streptophyta</taxon>
        <taxon>Embryophyta</taxon>
        <taxon>Tracheophyta</taxon>
        <taxon>Spermatophyta</taxon>
        <taxon>Magnoliopsida</taxon>
        <taxon>eudicotyledons</taxon>
        <taxon>Gunneridae</taxon>
        <taxon>Pentapetalae</taxon>
        <taxon>rosids</taxon>
        <taxon>malvids</taxon>
        <taxon>Malvales</taxon>
        <taxon>Malvaceae</taxon>
        <taxon>Malvoideae</taxon>
        <taxon>Gossypium</taxon>
    </lineage>
</organism>
<dbReference type="OrthoDB" id="992938at2759"/>
<accession>A0A1U8KC58</accession>
<dbReference type="InterPro" id="IPR013103">
    <property type="entry name" value="RVT_2"/>
</dbReference>
<dbReference type="AlphaFoldDB" id="A0A1U8KC58"/>
<reference evidence="2" key="1">
    <citation type="journal article" date="2020" name="Nat. Genet.">
        <title>Genomic diversifications of five Gossypium allopolyploid species and their impact on cotton improvement.</title>
        <authorList>
            <person name="Chen Z.J."/>
            <person name="Sreedasyam A."/>
            <person name="Ando A."/>
            <person name="Song Q."/>
            <person name="De Santiago L.M."/>
            <person name="Hulse-Kemp A.M."/>
            <person name="Ding M."/>
            <person name="Ye W."/>
            <person name="Kirkbride R.C."/>
            <person name="Jenkins J."/>
            <person name="Plott C."/>
            <person name="Lovell J."/>
            <person name="Lin Y.M."/>
            <person name="Vaughn R."/>
            <person name="Liu B."/>
            <person name="Simpson S."/>
            <person name="Scheffler B.E."/>
            <person name="Wen L."/>
            <person name="Saski C.A."/>
            <person name="Grover C.E."/>
            <person name="Hu G."/>
            <person name="Conover J.L."/>
            <person name="Carlson J.W."/>
            <person name="Shu S."/>
            <person name="Boston L.B."/>
            <person name="Williams M."/>
            <person name="Peterson D.G."/>
            <person name="McGee K."/>
            <person name="Jones D.C."/>
            <person name="Wendel J.F."/>
            <person name="Stelly D.M."/>
            <person name="Grimwood J."/>
            <person name="Schmutz J."/>
        </authorList>
    </citation>
    <scope>NUCLEOTIDE SEQUENCE [LARGE SCALE GENOMIC DNA]</scope>
    <source>
        <strain evidence="2">cv. TM-1</strain>
    </source>
</reference>
<sequence length="192" mass="22298">MKKECDETLLIVSLYVDDLLVTSENDTMLTNFKDKMRSMFEMFYLGEMCYFFSIEVSQTQQGIFISQKACASKILNRFSIKNCKVTSTPIFVREKLFSQCGFEKVNQSTYKSLLRCLLYLIATRPDIMFAINLLSRFMHYCNVNHFQATKRVLKYIKGTLSFGFMFTKVDSMKLLSFADSDWAGSIDEMKST</sequence>
<dbReference type="PANTHER" id="PTHR11439:SF503">
    <property type="entry name" value="CYSTEINE-RICH RLK (RECEPTOR-LIKE PROTEIN KINASE) 8"/>
    <property type="match status" value="1"/>
</dbReference>
<dbReference type="KEGG" id="ghi:107915431"/>
<proteinExistence type="predicted"/>
<dbReference type="RefSeq" id="XP_016700080.1">
    <property type="nucleotide sequence ID" value="XM_016844591.1"/>
</dbReference>
<dbReference type="PaxDb" id="3635-A0A1U8KC58"/>
<dbReference type="PANTHER" id="PTHR11439">
    <property type="entry name" value="GAG-POL-RELATED RETROTRANSPOSON"/>
    <property type="match status" value="1"/>
</dbReference>
<evidence type="ECO:0000313" key="2">
    <source>
        <dbReference type="Proteomes" id="UP000818029"/>
    </source>
</evidence>
<dbReference type="STRING" id="3635.A0A1U8KC58"/>
<dbReference type="GeneID" id="107915431"/>